<reference evidence="9 10" key="1">
    <citation type="submission" date="2021-08" db="EMBL/GenBank/DDBJ databases">
        <authorList>
            <person name="Tuo L."/>
        </authorList>
    </citation>
    <scope>NUCLEOTIDE SEQUENCE [LARGE SCALE GENOMIC DNA]</scope>
    <source>
        <strain evidence="9 10">JCM 31229</strain>
    </source>
</reference>
<keyword evidence="3" id="KW-0479">Metal-binding</keyword>
<name>A0ABS7PWW9_9SPHN</name>
<evidence type="ECO:0000313" key="10">
    <source>
        <dbReference type="Proteomes" id="UP000706039"/>
    </source>
</evidence>
<dbReference type="InterPro" id="IPR011055">
    <property type="entry name" value="Dup_hybrid_motif"/>
</dbReference>
<dbReference type="CDD" id="cd12797">
    <property type="entry name" value="M23_peptidase"/>
    <property type="match status" value="1"/>
</dbReference>
<keyword evidence="6" id="KW-0482">Metalloprotease</keyword>
<evidence type="ECO:0000256" key="3">
    <source>
        <dbReference type="ARBA" id="ARBA00022723"/>
    </source>
</evidence>
<dbReference type="EMBL" id="JAINVV010000012">
    <property type="protein sequence ID" value="MBY8825454.1"/>
    <property type="molecule type" value="Genomic_DNA"/>
</dbReference>
<evidence type="ECO:0000256" key="7">
    <source>
        <dbReference type="SAM" id="MobiDB-lite"/>
    </source>
</evidence>
<dbReference type="PANTHER" id="PTHR21666:SF288">
    <property type="entry name" value="CELL DIVISION PROTEIN YTFB"/>
    <property type="match status" value="1"/>
</dbReference>
<comment type="cofactor">
    <cofactor evidence="1">
        <name>Zn(2+)</name>
        <dbReference type="ChEBI" id="CHEBI:29105"/>
    </cofactor>
</comment>
<gene>
    <name evidence="9" type="ORF">K7G82_24325</name>
</gene>
<feature type="domain" description="M23ase beta-sheet core" evidence="8">
    <location>
        <begin position="461"/>
        <end position="555"/>
    </location>
</feature>
<keyword evidence="5" id="KW-0862">Zinc</keyword>
<dbReference type="Pfam" id="PF01551">
    <property type="entry name" value="Peptidase_M23"/>
    <property type="match status" value="1"/>
</dbReference>
<dbReference type="Gene3D" id="3.10.450.350">
    <property type="match status" value="1"/>
</dbReference>
<evidence type="ECO:0000256" key="5">
    <source>
        <dbReference type="ARBA" id="ARBA00022833"/>
    </source>
</evidence>
<sequence>MGLAGIGRPENGGNRRTRETAHTAKIGNHAAVRKHRRERFAPADRSARPAALLAETYRLNLTLTLCLHRHAIAHWESRCAGTAFEGRNLYQRNDHGFGDGGPVAALTLDNALSGTALSRPFGRKAQPEGRWNKLEARLADVELVPDLGAGIGSREWFRGLATCVVLISAAWALSPGFRPVAGLSPQPMSPDSWDEARAQSIAPLALGGDTGRRMSSTDAVVPLTNTPERPSIDLVATLGQGDGFKRVLERAGIAENEAARVSDMVAGVVALGDIKPGTRMDVTLGRRANRNVARPLDYLAFRARFDLRLEISRVNGVLVLNRVPIAVDNTPLRIQGRVGDSLYRSARAAGVPGKAVEAYIRALATKVSIGGDVRSDDRFDIIVEQARAETGEVEIGKLLYAGLDQGRRRIQLLEWTIGGRTEWFEASGVGQKRGVMATPVAGRMTSGFGMRRHPLLGYSRLHKGIDFGAPSGAPIYAATDGVVSFAGRHGGHGNYVRLNHVGGLGTGYAHMSRIAVGVGTRVRQGQVIGYVGSTGLSTGPHLHYELYKNGVAINPRSVSFIQTSLLAGADLAAFRSKLGKLLSVRTGGGSAPQPAQVAAR</sequence>
<evidence type="ECO:0000313" key="9">
    <source>
        <dbReference type="EMBL" id="MBY8825454.1"/>
    </source>
</evidence>
<dbReference type="InterPro" id="IPR050570">
    <property type="entry name" value="Cell_wall_metabolism_enzyme"/>
</dbReference>
<comment type="caution">
    <text evidence="9">The sequence shown here is derived from an EMBL/GenBank/DDBJ whole genome shotgun (WGS) entry which is preliminary data.</text>
</comment>
<dbReference type="Proteomes" id="UP000706039">
    <property type="component" value="Unassembled WGS sequence"/>
</dbReference>
<organism evidence="9 10">
    <name type="scientific">Sphingomonas colocasiae</name>
    <dbReference type="NCBI Taxonomy" id="1848973"/>
    <lineage>
        <taxon>Bacteria</taxon>
        <taxon>Pseudomonadati</taxon>
        <taxon>Pseudomonadota</taxon>
        <taxon>Alphaproteobacteria</taxon>
        <taxon>Sphingomonadales</taxon>
        <taxon>Sphingomonadaceae</taxon>
        <taxon>Sphingomonas</taxon>
    </lineage>
</organism>
<dbReference type="Gene3D" id="2.70.70.10">
    <property type="entry name" value="Glucose Permease (Domain IIA)"/>
    <property type="match status" value="1"/>
</dbReference>
<evidence type="ECO:0000259" key="8">
    <source>
        <dbReference type="Pfam" id="PF01551"/>
    </source>
</evidence>
<evidence type="ECO:0000256" key="1">
    <source>
        <dbReference type="ARBA" id="ARBA00001947"/>
    </source>
</evidence>
<dbReference type="PANTHER" id="PTHR21666">
    <property type="entry name" value="PEPTIDASE-RELATED"/>
    <property type="match status" value="1"/>
</dbReference>
<dbReference type="InterPro" id="IPR016047">
    <property type="entry name" value="M23ase_b-sheet_dom"/>
</dbReference>
<evidence type="ECO:0000256" key="4">
    <source>
        <dbReference type="ARBA" id="ARBA00022801"/>
    </source>
</evidence>
<dbReference type="SUPFAM" id="SSF51261">
    <property type="entry name" value="Duplicated hybrid motif"/>
    <property type="match status" value="1"/>
</dbReference>
<keyword evidence="2" id="KW-0645">Protease</keyword>
<proteinExistence type="predicted"/>
<keyword evidence="4" id="KW-0378">Hydrolase</keyword>
<keyword evidence="10" id="KW-1185">Reference proteome</keyword>
<evidence type="ECO:0000256" key="6">
    <source>
        <dbReference type="ARBA" id="ARBA00023049"/>
    </source>
</evidence>
<accession>A0ABS7PWW9</accession>
<protein>
    <submittedName>
        <fullName evidence="9">M23 family metallopeptidase</fullName>
    </submittedName>
</protein>
<feature type="region of interest" description="Disordered" evidence="7">
    <location>
        <begin position="1"/>
        <end position="29"/>
    </location>
</feature>
<evidence type="ECO:0000256" key="2">
    <source>
        <dbReference type="ARBA" id="ARBA00022670"/>
    </source>
</evidence>